<comment type="similarity">
    <text evidence="3">Belongs to the metallo-dependent hydrolases superfamily. Adenine deaminase family.</text>
</comment>
<dbReference type="Pfam" id="PF01979">
    <property type="entry name" value="Amidohydro_1"/>
    <property type="match status" value="1"/>
</dbReference>
<dbReference type="InterPro" id="IPR006680">
    <property type="entry name" value="Amidohydro-rel"/>
</dbReference>
<comment type="catalytic activity">
    <reaction evidence="3">
        <text>adenine + H2O + H(+) = hypoxanthine + NH4(+)</text>
        <dbReference type="Rhea" id="RHEA:23688"/>
        <dbReference type="ChEBI" id="CHEBI:15377"/>
        <dbReference type="ChEBI" id="CHEBI:15378"/>
        <dbReference type="ChEBI" id="CHEBI:16708"/>
        <dbReference type="ChEBI" id="CHEBI:17368"/>
        <dbReference type="ChEBI" id="CHEBI:28938"/>
        <dbReference type="EC" id="3.5.4.2"/>
    </reaction>
</comment>
<name>A0A4Q7Z5X1_9GAMM</name>
<dbReference type="GO" id="GO:0000034">
    <property type="term" value="F:adenine deaminase activity"/>
    <property type="evidence" value="ECO:0007669"/>
    <property type="project" value="UniProtKB-UniRule"/>
</dbReference>
<dbReference type="InterPro" id="IPR026912">
    <property type="entry name" value="Adenine_deam_C"/>
</dbReference>
<evidence type="ECO:0000256" key="2">
    <source>
        <dbReference type="ARBA" id="ARBA00023211"/>
    </source>
</evidence>
<feature type="domain" description="Adenine deaminase C-terminal" evidence="5">
    <location>
        <begin position="378"/>
        <end position="544"/>
    </location>
</feature>
<sequence>MTDNSGSLTVNVVDIDRRSIGVAEVCWENGVITAIRSLGPEDRERPYLIPGFIDAHIHLESSLLPPAEFARLAVRHGTVATVSDPHEIANILGNDGVLWMLENVRQTPFHVLLGAPSCVPATPFETAGAVLEAHEVEALLDTPGVGYLSEVMNFPGVLAREPHLMAKITAAALRHKPVDGHAPGLLGAEAAAYAAAGIHTDHECATLAEAEEKLANGMAILIREGSAARNFEALHPLIGRYPGKIMFCSDDRHPDDLSQGHINKLAMRAVRHGHDVFSVLEAACLTPRRFYPLDLGEMRVGDAMNAALLENVRDFNVLSTWLNGVIAAENGECCLQRYPCRPVNRFAAQRVESEQLRIAAGTGSGQVSCRVIGAEDGQLLTRSLQITMNTVDRYVAPSVTEDVLLLAVINRYHPAPPALALIRGFGLKCGALASSVAHDSHNIVAVGCDAESLALAINTVIDARGGLVLANAGRTDLLPLPLAGLMSDGEGNAVAAHYSSLTHQARTQLGCSLRAPFMTLSFMALLVIPELKLSDRGLFDGGKFAFSDVVCY</sequence>
<dbReference type="Proteomes" id="UP000292423">
    <property type="component" value="Unassembled WGS sequence"/>
</dbReference>
<dbReference type="AlphaFoldDB" id="A0A4Q7Z5X1"/>
<dbReference type="InterPro" id="IPR006679">
    <property type="entry name" value="Adenine_deam"/>
</dbReference>
<reference evidence="6 7" key="1">
    <citation type="submission" date="2019-02" db="EMBL/GenBank/DDBJ databases">
        <title>Genomic Encyclopedia of Type Strains, Phase IV (KMG-IV): sequencing the most valuable type-strain genomes for metagenomic binning, comparative biology and taxonomic classification.</title>
        <authorList>
            <person name="Goeker M."/>
        </authorList>
    </citation>
    <scope>NUCLEOTIDE SEQUENCE [LARGE SCALE GENOMIC DNA]</scope>
    <source>
        <strain evidence="6 7">DSM 105135</strain>
    </source>
</reference>
<evidence type="ECO:0000259" key="5">
    <source>
        <dbReference type="Pfam" id="PF13382"/>
    </source>
</evidence>
<evidence type="ECO:0000256" key="1">
    <source>
        <dbReference type="ARBA" id="ARBA00022801"/>
    </source>
</evidence>
<dbReference type="InterPro" id="IPR032466">
    <property type="entry name" value="Metal_Hydrolase"/>
</dbReference>
<feature type="domain" description="Amidohydrolase-related" evidence="4">
    <location>
        <begin position="47"/>
        <end position="326"/>
    </location>
</feature>
<dbReference type="NCBIfam" id="TIGR01178">
    <property type="entry name" value="ade"/>
    <property type="match status" value="1"/>
</dbReference>
<dbReference type="OrthoDB" id="9776488at2"/>
<dbReference type="SUPFAM" id="SSF51556">
    <property type="entry name" value="Metallo-dependent hydrolases"/>
    <property type="match status" value="1"/>
</dbReference>
<evidence type="ECO:0000256" key="3">
    <source>
        <dbReference type="HAMAP-Rule" id="MF_01518"/>
    </source>
</evidence>
<gene>
    <name evidence="3" type="primary">ade</name>
    <name evidence="6" type="ORF">EV700_1925</name>
</gene>
<organism evidence="6 7">
    <name type="scientific">Fluviicoccus keumensis</name>
    <dbReference type="NCBI Taxonomy" id="1435465"/>
    <lineage>
        <taxon>Bacteria</taxon>
        <taxon>Pseudomonadati</taxon>
        <taxon>Pseudomonadota</taxon>
        <taxon>Gammaproteobacteria</taxon>
        <taxon>Moraxellales</taxon>
        <taxon>Moraxellaceae</taxon>
        <taxon>Fluviicoccus</taxon>
    </lineage>
</organism>
<keyword evidence="1 3" id="KW-0378">Hydrolase</keyword>
<keyword evidence="7" id="KW-1185">Reference proteome</keyword>
<dbReference type="PANTHER" id="PTHR11113">
    <property type="entry name" value="N-ACETYLGLUCOSAMINE-6-PHOSPHATE DEACETYLASE"/>
    <property type="match status" value="1"/>
</dbReference>
<proteinExistence type="inferred from homology"/>
<comment type="cofactor">
    <cofactor evidence="3">
        <name>Mn(2+)</name>
        <dbReference type="ChEBI" id="CHEBI:29035"/>
    </cofactor>
</comment>
<evidence type="ECO:0000313" key="6">
    <source>
        <dbReference type="EMBL" id="RZU45113.1"/>
    </source>
</evidence>
<dbReference type="Gene3D" id="3.20.20.140">
    <property type="entry name" value="Metal-dependent hydrolases"/>
    <property type="match status" value="1"/>
</dbReference>
<comment type="caution">
    <text evidence="6">The sequence shown here is derived from an EMBL/GenBank/DDBJ whole genome shotgun (WGS) entry which is preliminary data.</text>
</comment>
<dbReference type="EMBL" id="SHKX01000012">
    <property type="protein sequence ID" value="RZU45113.1"/>
    <property type="molecule type" value="Genomic_DNA"/>
</dbReference>
<evidence type="ECO:0000313" key="7">
    <source>
        <dbReference type="Proteomes" id="UP000292423"/>
    </source>
</evidence>
<accession>A0A4Q7Z5X1</accession>
<dbReference type="RefSeq" id="WP_130413139.1">
    <property type="nucleotide sequence ID" value="NZ_SHKX01000012.1"/>
</dbReference>
<dbReference type="Pfam" id="PF13382">
    <property type="entry name" value="Adenine_deam_C"/>
    <property type="match status" value="1"/>
</dbReference>
<evidence type="ECO:0000259" key="4">
    <source>
        <dbReference type="Pfam" id="PF01979"/>
    </source>
</evidence>
<protein>
    <recommendedName>
        <fullName evidence="3">Adenine deaminase</fullName>
        <shortName evidence="3">Adenase</shortName>
        <shortName evidence="3">Adenine aminase</shortName>
        <ecNumber evidence="3">3.5.4.2</ecNumber>
    </recommendedName>
</protein>
<dbReference type="EC" id="3.5.4.2" evidence="3"/>
<dbReference type="GO" id="GO:0006146">
    <property type="term" value="P:adenine catabolic process"/>
    <property type="evidence" value="ECO:0007669"/>
    <property type="project" value="InterPro"/>
</dbReference>
<dbReference type="PANTHER" id="PTHR11113:SF2">
    <property type="entry name" value="ADENINE DEAMINASE"/>
    <property type="match status" value="1"/>
</dbReference>
<keyword evidence="2 3" id="KW-0464">Manganese</keyword>
<dbReference type="HAMAP" id="MF_01518">
    <property type="entry name" value="Adenine_deamin"/>
    <property type="match status" value="1"/>
</dbReference>